<evidence type="ECO:0000313" key="4">
    <source>
        <dbReference type="Proteomes" id="UP000321513"/>
    </source>
</evidence>
<dbReference type="AlphaFoldDB" id="A0A512B7N1"/>
<comment type="caution">
    <text evidence="3">The sequence shown here is derived from an EMBL/GenBank/DDBJ whole genome shotgun (WGS) entry which is preliminary data.</text>
</comment>
<dbReference type="OrthoDB" id="9773039at2"/>
<dbReference type="PANTHER" id="PTHR30388:SF6">
    <property type="entry name" value="XANTHINE DEHYDROGENASE SUBUNIT A-RELATED"/>
    <property type="match status" value="1"/>
</dbReference>
<evidence type="ECO:0000259" key="1">
    <source>
        <dbReference type="Pfam" id="PF02625"/>
    </source>
</evidence>
<dbReference type="RefSeq" id="WP_147201924.1">
    <property type="nucleotide sequence ID" value="NZ_BJYT01000001.1"/>
</dbReference>
<dbReference type="InterPro" id="IPR027051">
    <property type="entry name" value="XdhC_Rossmann_dom"/>
</dbReference>
<name>A0A512B7N1_9BACT</name>
<dbReference type="Pfam" id="PF13478">
    <property type="entry name" value="XdhC_C"/>
    <property type="match status" value="1"/>
</dbReference>
<dbReference type="Proteomes" id="UP000321513">
    <property type="component" value="Unassembled WGS sequence"/>
</dbReference>
<evidence type="ECO:0000313" key="3">
    <source>
        <dbReference type="EMBL" id="GEO07982.1"/>
    </source>
</evidence>
<dbReference type="Pfam" id="PF02625">
    <property type="entry name" value="XdhC_CoxI"/>
    <property type="match status" value="1"/>
</dbReference>
<feature type="domain" description="XdhC- CoxI" evidence="1">
    <location>
        <begin position="17"/>
        <end position="73"/>
    </location>
</feature>
<dbReference type="PANTHER" id="PTHR30388">
    <property type="entry name" value="ALDEHYDE OXIDOREDUCTASE MOLYBDENUM COFACTOR ASSEMBLY PROTEIN"/>
    <property type="match status" value="1"/>
</dbReference>
<dbReference type="InterPro" id="IPR003777">
    <property type="entry name" value="XdhC_CoxI"/>
</dbReference>
<dbReference type="EMBL" id="BJYT01000001">
    <property type="protein sequence ID" value="GEO07982.1"/>
    <property type="molecule type" value="Genomic_DNA"/>
</dbReference>
<feature type="domain" description="XdhC Rossmann" evidence="2">
    <location>
        <begin position="174"/>
        <end position="317"/>
    </location>
</feature>
<protein>
    <recommendedName>
        <fullName evidence="5">Xanthine dehydrogenase accessory factor</fullName>
    </recommendedName>
</protein>
<dbReference type="InterPro" id="IPR052698">
    <property type="entry name" value="MoCofactor_Util/Proc"/>
</dbReference>
<evidence type="ECO:0000259" key="2">
    <source>
        <dbReference type="Pfam" id="PF13478"/>
    </source>
</evidence>
<evidence type="ECO:0008006" key="5">
    <source>
        <dbReference type="Google" id="ProtNLM"/>
    </source>
</evidence>
<keyword evidence="4" id="KW-1185">Reference proteome</keyword>
<accession>A0A512B7N1</accession>
<sequence length="326" mass="36893">MKKQLQVWQLISRSLGEGVPVMLLYVLESFGSSPGRAGFFMAVNARGELQGSIGGGIMEHKFVEMAKEKLKADEYYNKIFKQIHDKASLLFQSGMICSGEQSNLLYRIKEEDYEAINQIISCLQNNKPGTLKLSQNGINFSHEVPDDVGSFFVVQSELLEDWIYEEQIGFKNNLHVVGSGHCALALSKIMAEMDFYIHLYDDRENLKTFLDNSYAHQKTVVNSYPELKTFIPPGEGSYVVVMTVGYRTDDIVVRSLMDKNFKFFGLLGSKKKIEKMFSDYRKEGINEELLKKIYAPVGLPINSQTPEEIAISIAAQIIQVKNEVLK</sequence>
<reference evidence="3 4" key="1">
    <citation type="submission" date="2019-07" db="EMBL/GenBank/DDBJ databases">
        <title>Whole genome shotgun sequence of Segetibacter aerophilus NBRC 106135.</title>
        <authorList>
            <person name="Hosoyama A."/>
            <person name="Uohara A."/>
            <person name="Ohji S."/>
            <person name="Ichikawa N."/>
        </authorList>
    </citation>
    <scope>NUCLEOTIDE SEQUENCE [LARGE SCALE GENOMIC DNA]</scope>
    <source>
        <strain evidence="3 4">NBRC 106135</strain>
    </source>
</reference>
<gene>
    <name evidence="3" type="ORF">SAE01_04780</name>
</gene>
<dbReference type="Gene3D" id="3.40.50.720">
    <property type="entry name" value="NAD(P)-binding Rossmann-like Domain"/>
    <property type="match status" value="1"/>
</dbReference>
<proteinExistence type="predicted"/>
<organism evidence="3 4">
    <name type="scientific">Segetibacter aerophilus</name>
    <dbReference type="NCBI Taxonomy" id="670293"/>
    <lineage>
        <taxon>Bacteria</taxon>
        <taxon>Pseudomonadati</taxon>
        <taxon>Bacteroidota</taxon>
        <taxon>Chitinophagia</taxon>
        <taxon>Chitinophagales</taxon>
        <taxon>Chitinophagaceae</taxon>
        <taxon>Segetibacter</taxon>
    </lineage>
</organism>